<dbReference type="SUPFAM" id="SSF55729">
    <property type="entry name" value="Acyl-CoA N-acyltransferases (Nat)"/>
    <property type="match status" value="1"/>
</dbReference>
<protein>
    <submittedName>
        <fullName evidence="1">Thermostable hemolysin</fullName>
    </submittedName>
</protein>
<proteinExistence type="predicted"/>
<evidence type="ECO:0000313" key="2">
    <source>
        <dbReference type="Proteomes" id="UP001385892"/>
    </source>
</evidence>
<dbReference type="EMBL" id="JBBKZT010000010">
    <property type="protein sequence ID" value="MEJ8849260.1"/>
    <property type="molecule type" value="Genomic_DNA"/>
</dbReference>
<dbReference type="InterPro" id="IPR016181">
    <property type="entry name" value="Acyl_CoA_acyltransferase"/>
</dbReference>
<keyword evidence="2" id="KW-1185">Reference proteome</keyword>
<dbReference type="Pfam" id="PF12261">
    <property type="entry name" value="T_hemolysin"/>
    <property type="match status" value="1"/>
</dbReference>
<dbReference type="InterPro" id="IPR022050">
    <property type="entry name" value="T_hemolysin"/>
</dbReference>
<organism evidence="1 2">
    <name type="scientific">Variovorax rhizosphaerae</name>
    <dbReference type="NCBI Taxonomy" id="1836200"/>
    <lineage>
        <taxon>Bacteria</taxon>
        <taxon>Pseudomonadati</taxon>
        <taxon>Pseudomonadota</taxon>
        <taxon>Betaproteobacteria</taxon>
        <taxon>Burkholderiales</taxon>
        <taxon>Comamonadaceae</taxon>
        <taxon>Variovorax</taxon>
    </lineage>
</organism>
<comment type="caution">
    <text evidence="1">The sequence shown here is derived from an EMBL/GenBank/DDBJ whole genome shotgun (WGS) entry which is preliminary data.</text>
</comment>
<dbReference type="Proteomes" id="UP001385892">
    <property type="component" value="Unassembled WGS sequence"/>
</dbReference>
<accession>A0ABU8WQZ3</accession>
<gene>
    <name evidence="1" type="ORF">WKW82_21590</name>
</gene>
<evidence type="ECO:0000313" key="1">
    <source>
        <dbReference type="EMBL" id="MEJ8849260.1"/>
    </source>
</evidence>
<dbReference type="RefSeq" id="WP_340344390.1">
    <property type="nucleotide sequence ID" value="NZ_JBBKZT010000010.1"/>
</dbReference>
<sequence length="214" mass="23002">MSPPIRDSADRSPTGDPAAPVFELTLHGIDDPRRAAVEAFISGVYARCYGAMVPHFAPMLVGLRENGELLAAAGYRSAAHEPLYLECYLPAPVEAIVAARIGERPARSDIVEVGHLAANRGGEGRRLVQLLALHLAAEGFDWVVGTVTRELKPMLERLGAAPVTLGAADPASLGDQAAHWGRYYEHQPVVLATHLQRDLQRHRARRAAAAGGDR</sequence>
<name>A0ABU8WQZ3_9BURK</name>
<reference evidence="1 2" key="1">
    <citation type="submission" date="2024-03" db="EMBL/GenBank/DDBJ databases">
        <title>Novel species of the genus Variovorax.</title>
        <authorList>
            <person name="Liu Q."/>
            <person name="Xin Y.-H."/>
        </authorList>
    </citation>
    <scope>NUCLEOTIDE SEQUENCE [LARGE SCALE GENOMIC DNA]</scope>
    <source>
        <strain evidence="1 2">KACC 18900</strain>
    </source>
</reference>